<dbReference type="InterPro" id="IPR036625">
    <property type="entry name" value="E3-bd_dom_sf"/>
</dbReference>
<evidence type="ECO:0000313" key="5">
    <source>
        <dbReference type="EMBL" id="OHA50036.1"/>
    </source>
</evidence>
<feature type="domain" description="Peripheral subunit-binding (PSBD)" evidence="4">
    <location>
        <begin position="453"/>
        <end position="491"/>
    </location>
</feature>
<dbReference type="EMBL" id="MHST01000002">
    <property type="protein sequence ID" value="OHA50036.1"/>
    <property type="molecule type" value="Genomic_DNA"/>
</dbReference>
<evidence type="ECO:0000313" key="6">
    <source>
        <dbReference type="Proteomes" id="UP000178690"/>
    </source>
</evidence>
<feature type="compositionally biased region" description="Basic and acidic residues" evidence="3">
    <location>
        <begin position="385"/>
        <end position="394"/>
    </location>
</feature>
<gene>
    <name evidence="5" type="ORF">A2682_02160</name>
</gene>
<dbReference type="STRING" id="1802363.A2682_02160"/>
<keyword evidence="2" id="KW-0175">Coiled coil</keyword>
<protein>
    <recommendedName>
        <fullName evidence="4">Peripheral subunit-binding (PSBD) domain-containing protein</fullName>
    </recommendedName>
</protein>
<dbReference type="Gene3D" id="4.10.320.10">
    <property type="entry name" value="E3-binding domain"/>
    <property type="match status" value="1"/>
</dbReference>
<accession>A0A1G2PNZ8</accession>
<comment type="similarity">
    <text evidence="1">Belongs to the 2-oxoacid dehydrogenase family.</text>
</comment>
<feature type="compositionally biased region" description="Low complexity" evidence="3">
    <location>
        <begin position="375"/>
        <end position="384"/>
    </location>
</feature>
<dbReference type="PROSITE" id="PS51826">
    <property type="entry name" value="PSBD"/>
    <property type="match status" value="1"/>
</dbReference>
<dbReference type="GO" id="GO:0016746">
    <property type="term" value="F:acyltransferase activity"/>
    <property type="evidence" value="ECO:0007669"/>
    <property type="project" value="InterPro"/>
</dbReference>
<evidence type="ECO:0000256" key="2">
    <source>
        <dbReference type="SAM" id="Coils"/>
    </source>
</evidence>
<dbReference type="InterPro" id="IPR004167">
    <property type="entry name" value="PSBD"/>
</dbReference>
<name>A0A1G2PNZ8_TERXR</name>
<comment type="caution">
    <text evidence="5">The sequence shown here is derived from an EMBL/GenBank/DDBJ whole genome shotgun (WGS) entry which is preliminary data.</text>
</comment>
<dbReference type="Pfam" id="PF02817">
    <property type="entry name" value="E3_binding"/>
    <property type="match status" value="1"/>
</dbReference>
<feature type="coiled-coil region" evidence="2">
    <location>
        <begin position="46"/>
        <end position="124"/>
    </location>
</feature>
<proteinExistence type="inferred from homology"/>
<feature type="region of interest" description="Disordered" evidence="3">
    <location>
        <begin position="370"/>
        <end position="451"/>
    </location>
</feature>
<sequence length="497" mass="54545">MYARNRDTVPWEYGDRAVQFQRRNHVNDQIQTTPPASPKASQRVNAGDLVRQAAQAERNAQIAKAEQLVEQLDQAEEQIGQYETAERILRSRNKDLTPQQRTALDGLRSQAVELREKLEAAGEDTARIAQFRGVRRTLRVFSDKGRHPETPSLPDYAEAVHGLLKVTDHAVVTQEELEGARSRKQDGHFVFCDCPDHRDTSYTVSRTDGSPATFRGTYFRFDSYERSPAVRSAVFFALRTRNRIRSAERQAAEERRGLLANATGVKAEDILALTCSGLVAVPVLFRDGKSAGQLVLEIVDRTVTLKAATNRGMASILQECMGQSLTAENRRDGGPGYFFKGPVRLYHILDQSAREPASEEQARALQERFRPQPPMASAAPSPAHAEPERDETPRGRRSRHEPSLDEEELDAEDEAVVAEALGNNEDDTAEPQSYSSGPGEEGASPFAALAPLKASPQARKLAGELGVDLGTIIDGTGKDGAITVSDVRNASAAAPIQ</sequence>
<evidence type="ECO:0000256" key="3">
    <source>
        <dbReference type="SAM" id="MobiDB-lite"/>
    </source>
</evidence>
<dbReference type="SUPFAM" id="SSF47005">
    <property type="entry name" value="Peripheral subunit-binding domain of 2-oxo acid dehydrogenase complex"/>
    <property type="match status" value="1"/>
</dbReference>
<feature type="compositionally biased region" description="Acidic residues" evidence="3">
    <location>
        <begin position="404"/>
        <end position="416"/>
    </location>
</feature>
<evidence type="ECO:0000259" key="4">
    <source>
        <dbReference type="PROSITE" id="PS51826"/>
    </source>
</evidence>
<reference evidence="5 6" key="1">
    <citation type="journal article" date="2016" name="Nat. Commun.">
        <title>Thousands of microbial genomes shed light on interconnected biogeochemical processes in an aquifer system.</title>
        <authorList>
            <person name="Anantharaman K."/>
            <person name="Brown C.T."/>
            <person name="Hug L.A."/>
            <person name="Sharon I."/>
            <person name="Castelle C.J."/>
            <person name="Probst A.J."/>
            <person name="Thomas B.C."/>
            <person name="Singh A."/>
            <person name="Wilkins M.J."/>
            <person name="Karaoz U."/>
            <person name="Brodie E.L."/>
            <person name="Williams K.H."/>
            <person name="Hubbard S.S."/>
            <person name="Banfield J.F."/>
        </authorList>
    </citation>
    <scope>NUCLEOTIDE SEQUENCE [LARGE SCALE GENOMIC DNA]</scope>
    <source>
        <strain evidence="6">RIFCSPHIGHO2_01_FULL_58_15</strain>
    </source>
</reference>
<organism evidence="5 6">
    <name type="scientific">Terrybacteria sp. (strain RIFCSPHIGHO2_01_FULL_58_15)</name>
    <dbReference type="NCBI Taxonomy" id="1802363"/>
    <lineage>
        <taxon>Bacteria</taxon>
        <taxon>Candidatus Terryibacteriota</taxon>
    </lineage>
</organism>
<dbReference type="Proteomes" id="UP000178690">
    <property type="component" value="Unassembled WGS sequence"/>
</dbReference>
<dbReference type="AlphaFoldDB" id="A0A1G2PNZ8"/>
<evidence type="ECO:0000256" key="1">
    <source>
        <dbReference type="ARBA" id="ARBA00007317"/>
    </source>
</evidence>